<dbReference type="Pfam" id="PF14740">
    <property type="entry name" value="DUF4471"/>
    <property type="match status" value="1"/>
</dbReference>
<evidence type="ECO:0000256" key="3">
    <source>
        <dbReference type="ARBA" id="ARBA00022490"/>
    </source>
</evidence>
<evidence type="ECO:0008006" key="10">
    <source>
        <dbReference type="Google" id="ProtNLM"/>
    </source>
</evidence>
<reference evidence="8 9" key="1">
    <citation type="submission" date="2018-08" db="EMBL/GenBank/DDBJ databases">
        <title>Aphanomyces genome sequencing and annotation.</title>
        <authorList>
            <person name="Minardi D."/>
            <person name="Oidtmann B."/>
            <person name="Van Der Giezen M."/>
            <person name="Studholme D.J."/>
        </authorList>
    </citation>
    <scope>NUCLEOTIDE SEQUENCE [LARGE SCALE GENOMIC DNA]</scope>
    <source>
        <strain evidence="8 9">Sv</strain>
    </source>
</reference>
<comment type="subcellular location">
    <subcellularLocation>
        <location evidence="1">Cytoplasm</location>
    </subcellularLocation>
</comment>
<sequence length="475" mass="54334">MWGFSPGFDLQEGVSEPRADSNQVDASTSSSEPLCVLVLSPGDIRHVLATIARSRRWKKRPLHIYLYEKSPECLARALLLLQIVNDWEVPLRQRCNTFLEVFGNALVQGRTAEYIEEKAKQLVELVCNESGRLADVIDLSHLKMKSRDALVETFQSWHTNVPFNLERLRDQRLRHYYENRYDYRNNLVDWDYTQFKEWRNTGIAFEFGDQQYTAPNRTMASYTDAVKKGHGSVSCRGYWLDIVVGPYISFGVDCYRNTTEVAVFNVLSHLHEIETGDIYKMKKVGILYICLFCHPCICQAHDVYSGIGEIEDGKARDRPVQDNNSPEANNNGPRGDELPRFEELDHDDDACVHCIISMFMSFNTWLCRENVDARKRAQRIVESFEGVKVHTEVILLSGAAADLAKKRRYQRRFHHVYVSVHATNLVTSPDVDAPMTTLLADDAKVSVESSVYGTRKSDEPLPSRVFILIIVGDLQ</sequence>
<dbReference type="GO" id="GO:0005737">
    <property type="term" value="C:cytoplasm"/>
    <property type="evidence" value="ECO:0007669"/>
    <property type="project" value="UniProtKB-SubCell"/>
</dbReference>
<evidence type="ECO:0000313" key="9">
    <source>
        <dbReference type="Proteomes" id="UP000285712"/>
    </source>
</evidence>
<evidence type="ECO:0000313" key="8">
    <source>
        <dbReference type="EMBL" id="RHY81011.1"/>
    </source>
</evidence>
<dbReference type="VEuPathDB" id="FungiDB:H257_00463"/>
<dbReference type="PANTHER" id="PTHR22118:SF14">
    <property type="entry name" value="DYNEIN AXONEMAL ASSEMBLY FACTOR 3"/>
    <property type="match status" value="1"/>
</dbReference>
<feature type="non-terminal residue" evidence="8">
    <location>
        <position position="475"/>
    </location>
</feature>
<protein>
    <recommendedName>
        <fullName evidence="10">Dynein assembly factor 3, axonemal</fullName>
    </recommendedName>
</protein>
<evidence type="ECO:0000256" key="1">
    <source>
        <dbReference type="ARBA" id="ARBA00004496"/>
    </source>
</evidence>
<feature type="compositionally biased region" description="Polar residues" evidence="5">
    <location>
        <begin position="321"/>
        <end position="332"/>
    </location>
</feature>
<feature type="region of interest" description="Disordered" evidence="5">
    <location>
        <begin position="314"/>
        <end position="339"/>
    </location>
</feature>
<feature type="domain" description="Dynein assembly factor 3 C-terminal" evidence="7">
    <location>
        <begin position="137"/>
        <end position="455"/>
    </location>
</feature>
<feature type="region of interest" description="Disordered" evidence="5">
    <location>
        <begin position="1"/>
        <end position="27"/>
    </location>
</feature>
<keyword evidence="4" id="KW-0970">Cilium biogenesis/degradation</keyword>
<dbReference type="Proteomes" id="UP000285712">
    <property type="component" value="Unassembled WGS sequence"/>
</dbReference>
<proteinExistence type="inferred from homology"/>
<dbReference type="GO" id="GO:0044458">
    <property type="term" value="P:motile cilium assembly"/>
    <property type="evidence" value="ECO:0007669"/>
    <property type="project" value="TreeGrafter"/>
</dbReference>
<comment type="caution">
    <text evidence="8">The sequence shown here is derived from an EMBL/GenBank/DDBJ whole genome shotgun (WGS) entry which is preliminary data.</text>
</comment>
<dbReference type="AlphaFoldDB" id="A0A418CJF1"/>
<organism evidence="8 9">
    <name type="scientific">Aphanomyces astaci</name>
    <name type="common">Crayfish plague agent</name>
    <dbReference type="NCBI Taxonomy" id="112090"/>
    <lineage>
        <taxon>Eukaryota</taxon>
        <taxon>Sar</taxon>
        <taxon>Stramenopiles</taxon>
        <taxon>Oomycota</taxon>
        <taxon>Saprolegniomycetes</taxon>
        <taxon>Saprolegniales</taxon>
        <taxon>Verrucalvaceae</taxon>
        <taxon>Aphanomyces</taxon>
    </lineage>
</organism>
<evidence type="ECO:0000259" key="7">
    <source>
        <dbReference type="Pfam" id="PF14740"/>
    </source>
</evidence>
<dbReference type="InterPro" id="IPR028235">
    <property type="entry name" value="DNAAF3_C"/>
</dbReference>
<evidence type="ECO:0000259" key="6">
    <source>
        <dbReference type="Pfam" id="PF14737"/>
    </source>
</evidence>
<evidence type="ECO:0000256" key="5">
    <source>
        <dbReference type="SAM" id="MobiDB-lite"/>
    </source>
</evidence>
<comment type="similarity">
    <text evidence="2">Belongs to the DNAAF3 family.</text>
</comment>
<evidence type="ECO:0000256" key="2">
    <source>
        <dbReference type="ARBA" id="ARBA00010449"/>
    </source>
</evidence>
<dbReference type="GO" id="GO:0070286">
    <property type="term" value="P:axonemal dynein complex assembly"/>
    <property type="evidence" value="ECO:0007669"/>
    <property type="project" value="InterPro"/>
</dbReference>
<dbReference type="InterPro" id="IPR027974">
    <property type="entry name" value="DUF4470"/>
</dbReference>
<gene>
    <name evidence="8" type="ORF">DYB35_002804</name>
</gene>
<feature type="domain" description="DUF4470" evidence="6">
    <location>
        <begin position="1"/>
        <end position="107"/>
    </location>
</feature>
<dbReference type="Pfam" id="PF14737">
    <property type="entry name" value="DUF4470"/>
    <property type="match status" value="1"/>
</dbReference>
<dbReference type="EMBL" id="QUTG01008331">
    <property type="protein sequence ID" value="RHY81011.1"/>
    <property type="molecule type" value="Genomic_DNA"/>
</dbReference>
<name>A0A418CJF1_APHAT</name>
<keyword evidence="3" id="KW-0963">Cytoplasm</keyword>
<dbReference type="PANTHER" id="PTHR22118">
    <property type="entry name" value="DYNEIN ASSEMBLY FACTOR 3, AXONEMAL"/>
    <property type="match status" value="1"/>
</dbReference>
<dbReference type="InterPro" id="IPR039304">
    <property type="entry name" value="DNAAF3"/>
</dbReference>
<evidence type="ECO:0000256" key="4">
    <source>
        <dbReference type="ARBA" id="ARBA00022794"/>
    </source>
</evidence>
<accession>A0A418CJF1</accession>